<protein>
    <recommendedName>
        <fullName evidence="4 11">Trigger factor</fullName>
        <shortName evidence="11">TF</shortName>
        <ecNumber evidence="3 11">5.2.1.8</ecNumber>
    </recommendedName>
    <alternativeName>
        <fullName evidence="10 11">PPIase</fullName>
    </alternativeName>
</protein>
<dbReference type="InterPro" id="IPR008880">
    <property type="entry name" value="Trigger_fac_C"/>
</dbReference>
<evidence type="ECO:0000256" key="1">
    <source>
        <dbReference type="ARBA" id="ARBA00000971"/>
    </source>
</evidence>
<evidence type="ECO:0000313" key="15">
    <source>
        <dbReference type="EMBL" id="MBN7797717.1"/>
    </source>
</evidence>
<dbReference type="Proteomes" id="UP000664303">
    <property type="component" value="Unassembled WGS sequence"/>
</dbReference>
<dbReference type="NCBIfam" id="TIGR00115">
    <property type="entry name" value="tig"/>
    <property type="match status" value="1"/>
</dbReference>
<reference evidence="15" key="1">
    <citation type="submission" date="2021-02" db="EMBL/GenBank/DDBJ databases">
        <title>PHA producing bacteria isolated from coastal sediment in Guangdong, Shenzhen.</title>
        <authorList>
            <person name="Zheng W."/>
            <person name="Yu S."/>
            <person name="Huang Y."/>
        </authorList>
    </citation>
    <scope>NUCLEOTIDE SEQUENCE</scope>
    <source>
        <strain evidence="15">TN14-10</strain>
    </source>
</reference>
<dbReference type="PANTHER" id="PTHR30560">
    <property type="entry name" value="TRIGGER FACTOR CHAPERONE AND PEPTIDYL-PROLYL CIS/TRANS ISOMERASE"/>
    <property type="match status" value="1"/>
</dbReference>
<dbReference type="GO" id="GO:0005737">
    <property type="term" value="C:cytoplasm"/>
    <property type="evidence" value="ECO:0007669"/>
    <property type="project" value="UniProtKB-SubCell"/>
</dbReference>
<gene>
    <name evidence="11 15" type="primary">tig</name>
    <name evidence="15" type="ORF">JYP50_13985</name>
</gene>
<comment type="subcellular location">
    <subcellularLocation>
        <location evidence="11">Cytoplasm</location>
    </subcellularLocation>
    <text evidence="11">About half TF is bound to the ribosome near the polypeptide exit tunnel while the other half is free in the cytoplasm.</text>
</comment>
<keyword evidence="16" id="KW-1185">Reference proteome</keyword>
<feature type="domain" description="PPIase FKBP-type" evidence="14">
    <location>
        <begin position="161"/>
        <end position="246"/>
    </location>
</feature>
<dbReference type="GO" id="GO:0003755">
    <property type="term" value="F:peptidyl-prolyl cis-trans isomerase activity"/>
    <property type="evidence" value="ECO:0007669"/>
    <property type="project" value="UniProtKB-UniRule"/>
</dbReference>
<dbReference type="GO" id="GO:0051301">
    <property type="term" value="P:cell division"/>
    <property type="evidence" value="ECO:0007669"/>
    <property type="project" value="UniProtKB-KW"/>
</dbReference>
<evidence type="ECO:0000256" key="4">
    <source>
        <dbReference type="ARBA" id="ARBA00016902"/>
    </source>
</evidence>
<evidence type="ECO:0000256" key="13">
    <source>
        <dbReference type="RuleBase" id="RU003914"/>
    </source>
</evidence>
<dbReference type="Pfam" id="PF05698">
    <property type="entry name" value="Trigger_C"/>
    <property type="match status" value="1"/>
</dbReference>
<keyword evidence="8 11" id="KW-0413">Isomerase</keyword>
<proteinExistence type="inferred from homology"/>
<comment type="function">
    <text evidence="11">Involved in protein export. Acts as a chaperone by maintaining the newly synthesized protein in an open conformation. Functions as a peptidyl-prolyl cis-trans isomerase.</text>
</comment>
<accession>A0A939IN61</accession>
<dbReference type="InterPro" id="IPR027304">
    <property type="entry name" value="Trigger_fact/SurA_dom_sf"/>
</dbReference>
<keyword evidence="7 11" id="KW-0143">Chaperone</keyword>
<evidence type="ECO:0000313" key="16">
    <source>
        <dbReference type="Proteomes" id="UP000664303"/>
    </source>
</evidence>
<evidence type="ECO:0000256" key="2">
    <source>
        <dbReference type="ARBA" id="ARBA00005464"/>
    </source>
</evidence>
<dbReference type="GO" id="GO:0043022">
    <property type="term" value="F:ribosome binding"/>
    <property type="evidence" value="ECO:0007669"/>
    <property type="project" value="TreeGrafter"/>
</dbReference>
<dbReference type="RefSeq" id="WP_206561163.1">
    <property type="nucleotide sequence ID" value="NZ_JAFKCZ010000009.1"/>
</dbReference>
<comment type="caution">
    <text evidence="15">The sequence shown here is derived from an EMBL/GenBank/DDBJ whole genome shotgun (WGS) entry which is preliminary data.</text>
</comment>
<dbReference type="SUPFAM" id="SSF109998">
    <property type="entry name" value="Triger factor/SurA peptide-binding domain-like"/>
    <property type="match status" value="1"/>
</dbReference>
<evidence type="ECO:0000256" key="12">
    <source>
        <dbReference type="PROSITE-ProRule" id="PRU00277"/>
    </source>
</evidence>
<dbReference type="GO" id="GO:0044183">
    <property type="term" value="F:protein folding chaperone"/>
    <property type="evidence" value="ECO:0007669"/>
    <property type="project" value="TreeGrafter"/>
</dbReference>
<evidence type="ECO:0000256" key="6">
    <source>
        <dbReference type="ARBA" id="ARBA00023110"/>
    </source>
</evidence>
<dbReference type="InterPro" id="IPR008881">
    <property type="entry name" value="Trigger_fac_ribosome-bd_bac"/>
</dbReference>
<dbReference type="SUPFAM" id="SSF54534">
    <property type="entry name" value="FKBP-like"/>
    <property type="match status" value="1"/>
</dbReference>
<dbReference type="PANTHER" id="PTHR30560:SF3">
    <property type="entry name" value="TRIGGER FACTOR-LIKE PROTEIN TIG, CHLOROPLASTIC"/>
    <property type="match status" value="1"/>
</dbReference>
<evidence type="ECO:0000256" key="5">
    <source>
        <dbReference type="ARBA" id="ARBA00022618"/>
    </source>
</evidence>
<evidence type="ECO:0000256" key="9">
    <source>
        <dbReference type="ARBA" id="ARBA00023306"/>
    </source>
</evidence>
<evidence type="ECO:0000256" key="7">
    <source>
        <dbReference type="ARBA" id="ARBA00023186"/>
    </source>
</evidence>
<dbReference type="InterPro" id="IPR001179">
    <property type="entry name" value="PPIase_FKBP_dom"/>
</dbReference>
<dbReference type="PROSITE" id="PS50059">
    <property type="entry name" value="FKBP_PPIASE"/>
    <property type="match status" value="1"/>
</dbReference>
<keyword evidence="5 11" id="KW-0132">Cell division</keyword>
<dbReference type="Gene3D" id="3.30.70.1050">
    <property type="entry name" value="Trigger factor ribosome-binding domain"/>
    <property type="match status" value="1"/>
</dbReference>
<evidence type="ECO:0000259" key="14">
    <source>
        <dbReference type="PROSITE" id="PS50059"/>
    </source>
</evidence>
<dbReference type="HAMAP" id="MF_00303">
    <property type="entry name" value="Trigger_factor_Tig"/>
    <property type="match status" value="1"/>
</dbReference>
<evidence type="ECO:0000256" key="8">
    <source>
        <dbReference type="ARBA" id="ARBA00023235"/>
    </source>
</evidence>
<dbReference type="InterPro" id="IPR005215">
    <property type="entry name" value="Trig_fac"/>
</dbReference>
<dbReference type="GO" id="GO:0015031">
    <property type="term" value="P:protein transport"/>
    <property type="evidence" value="ECO:0007669"/>
    <property type="project" value="UniProtKB-UniRule"/>
</dbReference>
<dbReference type="Pfam" id="PF00254">
    <property type="entry name" value="FKBP_C"/>
    <property type="match status" value="1"/>
</dbReference>
<dbReference type="EMBL" id="JAFKCZ010000009">
    <property type="protein sequence ID" value="MBN7797717.1"/>
    <property type="molecule type" value="Genomic_DNA"/>
</dbReference>
<keyword evidence="9 11" id="KW-0131">Cell cycle</keyword>
<comment type="similarity">
    <text evidence="2 11 13">Belongs to the FKBP-type PPIase family. Tig subfamily.</text>
</comment>
<dbReference type="Gene3D" id="1.10.3120.10">
    <property type="entry name" value="Trigger factor, C-terminal domain"/>
    <property type="match status" value="1"/>
</dbReference>
<keyword evidence="6 11" id="KW-0697">Rotamase</keyword>
<dbReference type="Pfam" id="PF05697">
    <property type="entry name" value="Trigger_N"/>
    <property type="match status" value="1"/>
</dbReference>
<dbReference type="FunFam" id="3.10.50.40:FF:000001">
    <property type="entry name" value="Trigger factor"/>
    <property type="match status" value="1"/>
</dbReference>
<comment type="domain">
    <text evidence="11">Consists of 3 domains; the N-terminus binds the ribosome, the middle domain has PPIase activity, while the C-terminus has intrinsic chaperone activity on its own.</text>
</comment>
<dbReference type="AlphaFoldDB" id="A0A939IN61"/>
<dbReference type="SUPFAM" id="SSF102735">
    <property type="entry name" value="Trigger factor ribosome-binding domain"/>
    <property type="match status" value="1"/>
</dbReference>
<comment type="catalytic activity">
    <reaction evidence="1 11 12">
        <text>[protein]-peptidylproline (omega=180) = [protein]-peptidylproline (omega=0)</text>
        <dbReference type="Rhea" id="RHEA:16237"/>
        <dbReference type="Rhea" id="RHEA-COMP:10747"/>
        <dbReference type="Rhea" id="RHEA-COMP:10748"/>
        <dbReference type="ChEBI" id="CHEBI:83833"/>
        <dbReference type="ChEBI" id="CHEBI:83834"/>
        <dbReference type="EC" id="5.2.1.8"/>
    </reaction>
</comment>
<name>A0A939IN61_9GAMM</name>
<dbReference type="InterPro" id="IPR036611">
    <property type="entry name" value="Trigger_fac_ribosome-bd_sf"/>
</dbReference>
<evidence type="ECO:0000256" key="11">
    <source>
        <dbReference type="HAMAP-Rule" id="MF_00303"/>
    </source>
</evidence>
<dbReference type="GO" id="GO:0051083">
    <property type="term" value="P:'de novo' cotranslational protein folding"/>
    <property type="evidence" value="ECO:0007669"/>
    <property type="project" value="TreeGrafter"/>
</dbReference>
<dbReference type="PIRSF" id="PIRSF003095">
    <property type="entry name" value="Trigger_factor"/>
    <property type="match status" value="1"/>
</dbReference>
<organism evidence="15 16">
    <name type="scientific">Parahaliea mediterranea</name>
    <dbReference type="NCBI Taxonomy" id="651086"/>
    <lineage>
        <taxon>Bacteria</taxon>
        <taxon>Pseudomonadati</taxon>
        <taxon>Pseudomonadota</taxon>
        <taxon>Gammaproteobacteria</taxon>
        <taxon>Cellvibrionales</taxon>
        <taxon>Halieaceae</taxon>
        <taxon>Parahaliea</taxon>
    </lineage>
</organism>
<dbReference type="InterPro" id="IPR046357">
    <property type="entry name" value="PPIase_dom_sf"/>
</dbReference>
<dbReference type="InterPro" id="IPR037041">
    <property type="entry name" value="Trigger_fac_C_sf"/>
</dbReference>
<evidence type="ECO:0000256" key="10">
    <source>
        <dbReference type="ARBA" id="ARBA00029986"/>
    </source>
</evidence>
<keyword evidence="11" id="KW-0963">Cytoplasm</keyword>
<dbReference type="EC" id="5.2.1.8" evidence="3 11"/>
<dbReference type="GO" id="GO:0043335">
    <property type="term" value="P:protein unfolding"/>
    <property type="evidence" value="ECO:0007669"/>
    <property type="project" value="TreeGrafter"/>
</dbReference>
<sequence>MQVSIETTSGLERRLTVGVPAERVDSEVDSRLQKAAGNVRLPGFRPGKVPMKIMRQRFGQGVRQEVLGEVMSQSFQEAVVQEKLRPAGQPSIEPRTLEAGKDLEYVATFEVFPEVDLVEMKDFAVEKPVAEVTDEDVDNIIEVFRKQQGSWDEVERAAQEGDKVNIDYAGTKDGEAFEGGSAEGSDLELGSGRMIPGFEDGIVGMKAGEEKTLSLTFPEDYHNEDLKGAAVEFAIKLNKVTALTPAELNEDLFKLYGVEEGGEEQFRKEVGENMARELKNAIEGKVKQQVMDAVIEAHEALEVPRALISQEVDVLRQQTFQQFGGAAQNLDLKSLLPDEMFAENAERRVKLGLILSEMISQFELKADPDQVRATIEEMASTYQEPEEVVNWYYSNQEQLSSVESKVLEDAVVEKLLESAQITEQECSYQEAIGQARPEA</sequence>
<evidence type="ECO:0000256" key="3">
    <source>
        <dbReference type="ARBA" id="ARBA00013194"/>
    </source>
</evidence>
<dbReference type="Gene3D" id="3.10.50.40">
    <property type="match status" value="1"/>
</dbReference>